<evidence type="ECO:0000313" key="2">
    <source>
        <dbReference type="Proteomes" id="UP000280455"/>
    </source>
</evidence>
<dbReference type="AlphaFoldDB" id="A0AAD0ZMW0"/>
<sequence length="41" mass="5121">MPLEVLRTFRSLRQRLQKLHQVVMKVWVPYPQSLWSRLWIT</sequence>
<name>A0AAD0ZMW0_9PSED</name>
<accession>A0AAD0ZMW0</accession>
<protein>
    <submittedName>
        <fullName evidence="1">Uncharacterized protein</fullName>
    </submittedName>
</protein>
<dbReference type="Proteomes" id="UP000280455">
    <property type="component" value="Chromosome"/>
</dbReference>
<reference evidence="1 2" key="1">
    <citation type="submission" date="2018-03" db="EMBL/GenBank/DDBJ databases">
        <title>Diversity of phytobeneficial traits revealed by whole-genome analysis of worldwide-isolated phenazine-producing Pseudomonas spp.</title>
        <authorList>
            <person name="Biessy A."/>
            <person name="Novinscak A."/>
            <person name="Blom J."/>
            <person name="Leger G."/>
            <person name="Thomashow L.S."/>
            <person name="Cazorla F.M."/>
            <person name="Josic D."/>
            <person name="Filion M."/>
        </authorList>
    </citation>
    <scope>NUCLEOTIDE SEQUENCE [LARGE SCALE GENOMIC DNA]</scope>
    <source>
        <strain evidence="1 2">ChPhzS24</strain>
    </source>
</reference>
<dbReference type="EMBL" id="CP027750">
    <property type="protein sequence ID" value="AZE32278.1"/>
    <property type="molecule type" value="Genomic_DNA"/>
</dbReference>
<organism evidence="1 2">
    <name type="scientific">Pseudomonas chlororaphis subsp. aureofaciens</name>
    <dbReference type="NCBI Taxonomy" id="587851"/>
    <lineage>
        <taxon>Bacteria</taxon>
        <taxon>Pseudomonadati</taxon>
        <taxon>Pseudomonadota</taxon>
        <taxon>Gammaproteobacteria</taxon>
        <taxon>Pseudomonadales</taxon>
        <taxon>Pseudomonadaceae</taxon>
        <taxon>Pseudomonas</taxon>
    </lineage>
</organism>
<evidence type="ECO:0000313" key="1">
    <source>
        <dbReference type="EMBL" id="AZE32278.1"/>
    </source>
</evidence>
<proteinExistence type="predicted"/>
<gene>
    <name evidence="1" type="ORF">C4K07_5528</name>
</gene>